<feature type="repeat" description="WD" evidence="17">
    <location>
        <begin position="254"/>
        <end position="286"/>
    </location>
</feature>
<evidence type="ECO:0000256" key="2">
    <source>
        <dbReference type="ARBA" id="ARBA00004123"/>
    </source>
</evidence>
<dbReference type="SMART" id="SM00320">
    <property type="entry name" value="WD40"/>
    <property type="match status" value="7"/>
</dbReference>
<proteinExistence type="inferred from homology"/>
<dbReference type="InterPro" id="IPR003613">
    <property type="entry name" value="Ubox_domain"/>
</dbReference>
<dbReference type="AlphaFoldDB" id="A0A061S8V8"/>
<evidence type="ECO:0000256" key="12">
    <source>
        <dbReference type="ARBA" id="ARBA00022763"/>
    </source>
</evidence>
<feature type="domain" description="U-box" evidence="20">
    <location>
        <begin position="1"/>
        <end position="70"/>
    </location>
</feature>
<dbReference type="InterPro" id="IPR015943">
    <property type="entry name" value="WD40/YVTN_repeat-like_dom_sf"/>
</dbReference>
<dbReference type="InterPro" id="IPR055340">
    <property type="entry name" value="RING-Ubox_PRP19"/>
</dbReference>
<comment type="subunit">
    <text evidence="18">Homotetramer.</text>
</comment>
<dbReference type="FunFam" id="3.30.40.10:FF:000027">
    <property type="entry name" value="Pre-mRNA-processing factor 19, putative"/>
    <property type="match status" value="1"/>
</dbReference>
<evidence type="ECO:0000256" key="1">
    <source>
        <dbReference type="ARBA" id="ARBA00000900"/>
    </source>
</evidence>
<protein>
    <recommendedName>
        <fullName evidence="6 18">Pre-mRNA-processing factor 19</fullName>
        <ecNumber evidence="5 18">2.3.2.27</ecNumber>
    </recommendedName>
</protein>
<dbReference type="PANTHER" id="PTHR43995:SF1">
    <property type="entry name" value="PRE-MRNA-PROCESSING FACTOR 19"/>
    <property type="match status" value="1"/>
</dbReference>
<evidence type="ECO:0000256" key="13">
    <source>
        <dbReference type="ARBA" id="ARBA00022786"/>
    </source>
</evidence>
<keyword evidence="12 18" id="KW-0227">DNA damage</keyword>
<dbReference type="InterPro" id="IPR036322">
    <property type="entry name" value="WD40_repeat_dom_sf"/>
</dbReference>
<comment type="similarity">
    <text evidence="4 18">Belongs to the WD repeat PRP19 family.</text>
</comment>
<feature type="compositionally biased region" description="Basic and acidic residues" evidence="19">
    <location>
        <begin position="141"/>
        <end position="158"/>
    </location>
</feature>
<name>A0A061S8V8_9CHLO</name>
<evidence type="ECO:0000313" key="21">
    <source>
        <dbReference type="EMBL" id="JAC80663.1"/>
    </source>
</evidence>
<comment type="catalytic activity">
    <reaction evidence="1 18">
        <text>S-ubiquitinyl-[E2 ubiquitin-conjugating enzyme]-L-cysteine + [acceptor protein]-L-lysine = [E2 ubiquitin-conjugating enzyme]-L-cysteine + N(6)-ubiquitinyl-[acceptor protein]-L-lysine.</text>
        <dbReference type="EC" id="2.3.2.27"/>
    </reaction>
</comment>
<dbReference type="InterPro" id="IPR013083">
    <property type="entry name" value="Znf_RING/FYVE/PHD"/>
</dbReference>
<keyword evidence="8 18" id="KW-0507">mRNA processing</keyword>
<dbReference type="CDD" id="cd16656">
    <property type="entry name" value="RING-Ubox_PRP19"/>
    <property type="match status" value="1"/>
</dbReference>
<dbReference type="InterPro" id="IPR019775">
    <property type="entry name" value="WD40_repeat_CS"/>
</dbReference>
<feature type="repeat" description="WD" evidence="17">
    <location>
        <begin position="384"/>
        <end position="424"/>
    </location>
</feature>
<dbReference type="GO" id="GO:0006281">
    <property type="term" value="P:DNA repair"/>
    <property type="evidence" value="ECO:0007669"/>
    <property type="project" value="UniProtKB-KW"/>
</dbReference>
<dbReference type="SMART" id="SM00504">
    <property type="entry name" value="Ubox"/>
    <property type="match status" value="1"/>
</dbReference>
<dbReference type="UniPathway" id="UPA00143"/>
<feature type="repeat" description="WD" evidence="17">
    <location>
        <begin position="298"/>
        <end position="339"/>
    </location>
</feature>
<evidence type="ECO:0000256" key="3">
    <source>
        <dbReference type="ARBA" id="ARBA00004906"/>
    </source>
</evidence>
<keyword evidence="15 18" id="KW-0234">DNA repair</keyword>
<evidence type="ECO:0000256" key="8">
    <source>
        <dbReference type="ARBA" id="ARBA00022664"/>
    </source>
</evidence>
<evidence type="ECO:0000256" key="7">
    <source>
        <dbReference type="ARBA" id="ARBA00022574"/>
    </source>
</evidence>
<dbReference type="EC" id="2.3.2.27" evidence="5 18"/>
<keyword evidence="16 18" id="KW-0539">Nucleus</keyword>
<evidence type="ECO:0000256" key="9">
    <source>
        <dbReference type="ARBA" id="ARBA00022679"/>
    </source>
</evidence>
<dbReference type="Gene3D" id="3.30.40.10">
    <property type="entry name" value="Zinc/RING finger domain, C3HC4 (zinc finger)"/>
    <property type="match status" value="1"/>
</dbReference>
<organism evidence="21">
    <name type="scientific">Tetraselmis sp. GSL018</name>
    <dbReference type="NCBI Taxonomy" id="582737"/>
    <lineage>
        <taxon>Eukaryota</taxon>
        <taxon>Viridiplantae</taxon>
        <taxon>Chlorophyta</taxon>
        <taxon>core chlorophytes</taxon>
        <taxon>Chlorodendrophyceae</taxon>
        <taxon>Chlorodendrales</taxon>
        <taxon>Chlorodendraceae</taxon>
        <taxon>Tetraselmis</taxon>
    </lineage>
</organism>
<dbReference type="GO" id="GO:0000398">
    <property type="term" value="P:mRNA splicing, via spliceosome"/>
    <property type="evidence" value="ECO:0007669"/>
    <property type="project" value="InterPro"/>
</dbReference>
<evidence type="ECO:0000256" key="6">
    <source>
        <dbReference type="ARBA" id="ARBA00015618"/>
    </source>
</evidence>
<dbReference type="SUPFAM" id="SSF57850">
    <property type="entry name" value="RING/U-box"/>
    <property type="match status" value="1"/>
</dbReference>
<keyword evidence="9 18" id="KW-0808">Transferase</keyword>
<sequence length="500" mass="53811">MFCAISGHVPEEPVVSRSSGHLFEKRLILKHLETDPRCPVTGEELSKDDLLDLQTNKAVKPRTAPASSIPGLLGLFQNEWDALMLESHNLKQNLHKLRQELSHALYQHDASCRVIARLIKERDEARSALAQATRAAPADMENGKRPAESEDAAQEAKRAKSGITSEAEALMTETSAKLSKSRKKRTIPEGTAGQDDIEALALASSHPLHKTTKGGINHIAICPFVAGSKLLATAGNDGTVQVFDGDKGQVVGELAGHSKRVNNVAFVGGPDALITASADSTVRMWKGGDESFECVHVCKEHSQDVQGLTLHPTGKFFISASADATWAFYDVDTADCMLKVSDSNVTAPYTCASFHPDGLILGTGGTDNAVRIWEVRSSKNVATFDTHTGPITSLSFSENGYYLATSATDGVKLWDLRKLKNFKTLTPYDSDTTSCCAFDSSGYWLAVGGGDARVYGVKQDWKVVKTLPDVPSKGVLSLAWGELAKTIAVGAADHSLRIYS</sequence>
<dbReference type="Gene3D" id="2.130.10.10">
    <property type="entry name" value="YVTN repeat-like/Quinoprotein amine dehydrogenase"/>
    <property type="match status" value="1"/>
</dbReference>
<reference evidence="21" key="1">
    <citation type="submission" date="2014-05" db="EMBL/GenBank/DDBJ databases">
        <title>The transcriptome of the halophilic microalga Tetraselmis sp. GSL018 isolated from the Great Salt Lake, Utah.</title>
        <authorList>
            <person name="Jinkerson R.E."/>
            <person name="D'Adamo S."/>
            <person name="Posewitz M.C."/>
        </authorList>
    </citation>
    <scope>NUCLEOTIDE SEQUENCE</scope>
    <source>
        <strain evidence="21">GSL018</strain>
    </source>
</reference>
<keyword evidence="11" id="KW-0677">Repeat</keyword>
<evidence type="ECO:0000256" key="15">
    <source>
        <dbReference type="ARBA" id="ARBA00023204"/>
    </source>
</evidence>
<accession>A0A061S8V8</accession>
<comment type="pathway">
    <text evidence="3 18">Protein modification; protein ubiquitination.</text>
</comment>
<dbReference type="EMBL" id="GBEZ01004565">
    <property type="protein sequence ID" value="JAC80663.1"/>
    <property type="molecule type" value="Transcribed_RNA"/>
</dbReference>
<dbReference type="GO" id="GO:0070534">
    <property type="term" value="P:protein K63-linked ubiquitination"/>
    <property type="evidence" value="ECO:0007669"/>
    <property type="project" value="UniProtKB-UniRule"/>
</dbReference>
<evidence type="ECO:0000256" key="19">
    <source>
        <dbReference type="SAM" id="MobiDB-lite"/>
    </source>
</evidence>
<evidence type="ECO:0000256" key="10">
    <source>
        <dbReference type="ARBA" id="ARBA00022728"/>
    </source>
</evidence>
<feature type="repeat" description="WD" evidence="17">
    <location>
        <begin position="350"/>
        <end position="383"/>
    </location>
</feature>
<comment type="subcellular location">
    <subcellularLocation>
        <location evidence="2 18">Nucleus</location>
    </subcellularLocation>
</comment>
<evidence type="ECO:0000256" key="4">
    <source>
        <dbReference type="ARBA" id="ARBA00006388"/>
    </source>
</evidence>
<dbReference type="Pfam" id="PF24814">
    <property type="entry name" value="WD40_Prp19"/>
    <property type="match status" value="1"/>
</dbReference>
<dbReference type="CDD" id="cd00200">
    <property type="entry name" value="WD40"/>
    <property type="match status" value="1"/>
</dbReference>
<gene>
    <name evidence="21" type="primary">PRP19</name>
    <name evidence="21" type="ORF">TSPGSL018_9768</name>
</gene>
<evidence type="ECO:0000256" key="16">
    <source>
        <dbReference type="ARBA" id="ARBA00023242"/>
    </source>
</evidence>
<evidence type="ECO:0000256" key="17">
    <source>
        <dbReference type="PROSITE-ProRule" id="PRU00221"/>
    </source>
</evidence>
<dbReference type="GO" id="GO:0005737">
    <property type="term" value="C:cytoplasm"/>
    <property type="evidence" value="ECO:0007669"/>
    <property type="project" value="TreeGrafter"/>
</dbReference>
<dbReference type="InterPro" id="IPR013915">
    <property type="entry name" value="Prp19_cc"/>
</dbReference>
<feature type="region of interest" description="Disordered" evidence="19">
    <location>
        <begin position="131"/>
        <end position="191"/>
    </location>
</feature>
<dbReference type="PROSITE" id="PS51698">
    <property type="entry name" value="U_BOX"/>
    <property type="match status" value="1"/>
</dbReference>
<dbReference type="Pfam" id="PF08606">
    <property type="entry name" value="Prp19"/>
    <property type="match status" value="1"/>
</dbReference>
<keyword evidence="13 18" id="KW-0833">Ubl conjugation pathway</keyword>
<dbReference type="PROSITE" id="PS50082">
    <property type="entry name" value="WD_REPEATS_2"/>
    <property type="match status" value="4"/>
</dbReference>
<evidence type="ECO:0000256" key="11">
    <source>
        <dbReference type="ARBA" id="ARBA00022737"/>
    </source>
</evidence>
<dbReference type="SUPFAM" id="SSF50978">
    <property type="entry name" value="WD40 repeat-like"/>
    <property type="match status" value="1"/>
</dbReference>
<dbReference type="GO" id="GO:0071006">
    <property type="term" value="C:U2-type catalytic step 1 spliceosome"/>
    <property type="evidence" value="ECO:0007669"/>
    <property type="project" value="TreeGrafter"/>
</dbReference>
<dbReference type="PROSITE" id="PS00678">
    <property type="entry name" value="WD_REPEATS_1"/>
    <property type="match status" value="1"/>
</dbReference>
<evidence type="ECO:0000256" key="14">
    <source>
        <dbReference type="ARBA" id="ARBA00023187"/>
    </source>
</evidence>
<evidence type="ECO:0000256" key="18">
    <source>
        <dbReference type="RuleBase" id="RU367101"/>
    </source>
</evidence>
<evidence type="ECO:0000259" key="20">
    <source>
        <dbReference type="PROSITE" id="PS51698"/>
    </source>
</evidence>
<evidence type="ECO:0000256" key="5">
    <source>
        <dbReference type="ARBA" id="ARBA00012483"/>
    </source>
</evidence>
<dbReference type="GO" id="GO:0000974">
    <property type="term" value="C:Prp19 complex"/>
    <property type="evidence" value="ECO:0007669"/>
    <property type="project" value="UniProtKB-UniRule"/>
</dbReference>
<comment type="function">
    <text evidence="18">Ubiquitin-protein ligase which is mainly involved pre-mRNA splicing and DNA repair. Required for pre-mRNA splicing as component of the spliceosome.</text>
</comment>
<dbReference type="PROSITE" id="PS50294">
    <property type="entry name" value="WD_REPEATS_REGION"/>
    <property type="match status" value="2"/>
</dbReference>
<dbReference type="InterPro" id="IPR001680">
    <property type="entry name" value="WD40_rpt"/>
</dbReference>
<keyword evidence="7 17" id="KW-0853">WD repeat</keyword>
<keyword evidence="10 18" id="KW-0747">Spliceosome</keyword>
<dbReference type="GO" id="GO:0061630">
    <property type="term" value="F:ubiquitin protein ligase activity"/>
    <property type="evidence" value="ECO:0007669"/>
    <property type="project" value="UniProtKB-UniRule"/>
</dbReference>
<dbReference type="PANTHER" id="PTHR43995">
    <property type="entry name" value="PRE-MRNA-PROCESSING FACTOR 19"/>
    <property type="match status" value="1"/>
</dbReference>
<dbReference type="InterPro" id="IPR038959">
    <property type="entry name" value="Prp19"/>
</dbReference>
<keyword evidence="14 18" id="KW-0508">mRNA splicing</keyword>